<feature type="transmembrane region" description="Helical" evidence="1">
    <location>
        <begin position="77"/>
        <end position="99"/>
    </location>
</feature>
<protein>
    <submittedName>
        <fullName evidence="2">Uncharacterized protein</fullName>
    </submittedName>
</protein>
<sequence length="199" mass="22911">MNELPKNILDSWKTVQGSIKPKAVATEQLVEKATRIKKKSLKLQWGNLILLSVTLIGITICWRLFFPFQEQLSQVGVALMLGSLLLRVLGEAYSVVNFGERKFTGSASKKLQQDEKYLDLRTKINGVLTYSCLTVYSLGFLMLYPEFSLYIPLFYMVLIYGSYMLMVVIWVLIIRKNVKQETKDLKNVIELRRELCQDS</sequence>
<keyword evidence="3" id="KW-1185">Reference proteome</keyword>
<feature type="transmembrane region" description="Helical" evidence="1">
    <location>
        <begin position="150"/>
        <end position="173"/>
    </location>
</feature>
<accession>A0A841MCL4</accession>
<organism evidence="2 3">
    <name type="scientific">Algoriphagus iocasae</name>
    <dbReference type="NCBI Taxonomy" id="1836499"/>
    <lineage>
        <taxon>Bacteria</taxon>
        <taxon>Pseudomonadati</taxon>
        <taxon>Bacteroidota</taxon>
        <taxon>Cytophagia</taxon>
        <taxon>Cytophagales</taxon>
        <taxon>Cyclobacteriaceae</taxon>
        <taxon>Algoriphagus</taxon>
    </lineage>
</organism>
<dbReference type="Proteomes" id="UP000588604">
    <property type="component" value="Unassembled WGS sequence"/>
</dbReference>
<dbReference type="EMBL" id="JACIJO010000001">
    <property type="protein sequence ID" value="MBB6325802.1"/>
    <property type="molecule type" value="Genomic_DNA"/>
</dbReference>
<proteinExistence type="predicted"/>
<comment type="caution">
    <text evidence="2">The sequence shown here is derived from an EMBL/GenBank/DDBJ whole genome shotgun (WGS) entry which is preliminary data.</text>
</comment>
<name>A0A841MCL4_9BACT</name>
<keyword evidence="1" id="KW-0812">Transmembrane</keyword>
<feature type="transmembrane region" description="Helical" evidence="1">
    <location>
        <begin position="45"/>
        <end position="65"/>
    </location>
</feature>
<dbReference type="AlphaFoldDB" id="A0A841MCL4"/>
<evidence type="ECO:0000313" key="2">
    <source>
        <dbReference type="EMBL" id="MBB6325802.1"/>
    </source>
</evidence>
<gene>
    <name evidence="2" type="ORF">FHS59_001417</name>
</gene>
<keyword evidence="1" id="KW-1133">Transmembrane helix</keyword>
<keyword evidence="1" id="KW-0472">Membrane</keyword>
<evidence type="ECO:0000256" key="1">
    <source>
        <dbReference type="SAM" id="Phobius"/>
    </source>
</evidence>
<evidence type="ECO:0000313" key="3">
    <source>
        <dbReference type="Proteomes" id="UP000588604"/>
    </source>
</evidence>
<reference evidence="2 3" key="1">
    <citation type="submission" date="2020-08" db="EMBL/GenBank/DDBJ databases">
        <title>Genomic Encyclopedia of Type Strains, Phase IV (KMG-IV): sequencing the most valuable type-strain genomes for metagenomic binning, comparative biology and taxonomic classification.</title>
        <authorList>
            <person name="Goeker M."/>
        </authorList>
    </citation>
    <scope>NUCLEOTIDE SEQUENCE [LARGE SCALE GENOMIC DNA]</scope>
    <source>
        <strain evidence="2 3">DSM 102044</strain>
    </source>
</reference>
<dbReference type="RefSeq" id="WP_184494342.1">
    <property type="nucleotide sequence ID" value="NZ_JACIJO010000001.1"/>
</dbReference>
<feature type="transmembrane region" description="Helical" evidence="1">
    <location>
        <begin position="120"/>
        <end position="144"/>
    </location>
</feature>